<keyword evidence="4 6" id="KW-0472">Membrane</keyword>
<comment type="subcellular location">
    <subcellularLocation>
        <location evidence="1">Membrane</location>
        <topology evidence="1">Multi-pass membrane protein</topology>
    </subcellularLocation>
</comment>
<dbReference type="Pfam" id="PF00520">
    <property type="entry name" value="Ion_trans"/>
    <property type="match status" value="2"/>
</dbReference>
<evidence type="ECO:0000259" key="7">
    <source>
        <dbReference type="Pfam" id="PF00520"/>
    </source>
</evidence>
<feature type="transmembrane region" description="Helical" evidence="6">
    <location>
        <begin position="338"/>
        <end position="361"/>
    </location>
</feature>
<dbReference type="InterPro" id="IPR027359">
    <property type="entry name" value="Volt_channel_dom_sf"/>
</dbReference>
<evidence type="ECO:0000256" key="5">
    <source>
        <dbReference type="SAM" id="MobiDB-lite"/>
    </source>
</evidence>
<feature type="transmembrane region" description="Helical" evidence="6">
    <location>
        <begin position="514"/>
        <end position="543"/>
    </location>
</feature>
<dbReference type="Gene3D" id="1.10.287.70">
    <property type="match status" value="2"/>
</dbReference>
<evidence type="ECO:0000256" key="1">
    <source>
        <dbReference type="ARBA" id="ARBA00004141"/>
    </source>
</evidence>
<organism evidence="8 9">
    <name type="scientific">Symbiodinium microadriaticum</name>
    <name type="common">Dinoflagellate</name>
    <name type="synonym">Zooxanthella microadriatica</name>
    <dbReference type="NCBI Taxonomy" id="2951"/>
    <lineage>
        <taxon>Eukaryota</taxon>
        <taxon>Sar</taxon>
        <taxon>Alveolata</taxon>
        <taxon>Dinophyceae</taxon>
        <taxon>Suessiales</taxon>
        <taxon>Symbiodiniaceae</taxon>
        <taxon>Symbiodinium</taxon>
    </lineage>
</organism>
<feature type="transmembrane region" description="Helical" evidence="6">
    <location>
        <begin position="756"/>
        <end position="775"/>
    </location>
</feature>
<dbReference type="SUPFAM" id="SSF81324">
    <property type="entry name" value="Voltage-gated potassium channels"/>
    <property type="match status" value="2"/>
</dbReference>
<sequence>MDSRPFASLVNEQPGEPGEAKPNTSETGPNVAFESEAGGTKSPAGARLADYMDFKDEGMEEDGLDVDRTLLAEEEEENMPESADEARVAALLEEGPSKEQMEAESAQDPFSATPGATSFTFIRTTLQHLSRGLVAKKLDASNNFEVSFELVLYQTAKERRGVAHFSVGGSTRSQLPRICIAPGSTKLYFFLRQGSFRAKLATSPIPRNRLVRVSFRLVQYVISVSVDGVEQATASADGLQVPVPAKMFAYFDGPGDIAAEAMVGNAVYRWRHFTLRPRVQATTIFELPPDEIQLMVEVTDELKKSKKWARFDAFFGMIVFANAVSMGIQTDCRCADDVVWQVLDNVFLVAFIIELVLRAVFSGLRQFGTMIVSDHWLQLDVMVISLSIVDTWILGDLGSGGVFALARLYRLLKLVKMVRLLRTFRQLAMLVEGILSSLQTLFWAVLLLALSIYMFSVLLVRMAQWDVDAVKDASLPFASLPTAMWTLVQLSTFDKWVELVRVAAFQLGGLHGGAVAIVLLICVCLTGLGIMNLVVGILCNTAFKLESRQVRMVGAERLLKQQGALELFRQQLLKHGTHLLKNPRYIAKEEFFEALQDSGIKEIIQILNLTDKDFDMLVSALEENNDIEIDGIIEAIGIIELQSYFAQSVANSVKKHKAATALRPVDLLFFCISLRQLEASMEKVDRHGRSMCAFAYDVLSILYARAEESYTLLRLTHDVKWTPPASKMESTQSSLNVRKMEETANQFNLDTEEQKLLMPVDILFGSVIAVNGAFVGVQTMQDDGNLLMYWIDLGFTFVFTLEFILRGILAANLNYVHQTEEGDSDLNFFQQASRKVARFAKLRSRVRCWILPPCPPGGVLSVLSATCRSLKEFSVCFDFTIIVLSLLDSLVIVQLRNAGALELDTSALSVLWAFRLFRLAKLLRIFRLFPQLQKLVFALIETWRQVFWALMLILLLLYAFSIYAVSMIGRDAAQGSTSKSYYGTLTDSFLTGWQVTTFDRWDEVLYTSTDNLLHFSMLLLVAVVLGLGLMNMAVGVVCEAAMSLQAKDDADVQRAELIAFLSAMKNLQETCVRELGDQILPASLMEDAIGLKMNPPLGRSIAGQSTVNNQLSFEQDQLHSFLPKLQEFLGDAGLHRLLVKRVRDKVDHGRTGLVTVDDFTKGALVTKEDLAKVELYGCTVALREVRAKCLKMNECILNIHMSLQLVLEDMCAVIHRKHQSNDDGHTVYEAMRVDGMEYDPSTLRPEAERAVMEMGKWSGEGSLPQILNMGTLFVSAGTGKIDVSGDEVVGFGTAFRAEVQVGDVIIVEPLVAQKNGDSASKKTFAMAVTVVLSQTRLKVATFVTDSLPDHMVFVVARFQKAVQMPPPSTPFSGMTAHEPKQLSPRSSQCWFEWDLKTQKRDMVNLQDAEAHHSYLKRLKKQAEFELLTVLERPLLRMCFQALKSQVRLRQKTVSLLW</sequence>
<name>A0A1Q9DMV0_SYMMI</name>
<feature type="transmembrane region" description="Helical" evidence="6">
    <location>
        <begin position="1012"/>
        <end position="1037"/>
    </location>
</feature>
<dbReference type="EMBL" id="LSRX01000464">
    <property type="protein sequence ID" value="OLP96507.1"/>
    <property type="molecule type" value="Genomic_DNA"/>
</dbReference>
<dbReference type="PANTHER" id="PTHR10037:SF62">
    <property type="entry name" value="SODIUM CHANNEL PROTEIN 60E"/>
    <property type="match status" value="1"/>
</dbReference>
<evidence type="ECO:0000313" key="9">
    <source>
        <dbReference type="Proteomes" id="UP000186817"/>
    </source>
</evidence>
<dbReference type="InterPro" id="IPR043203">
    <property type="entry name" value="VGCC_Ca_Na"/>
</dbReference>
<proteinExistence type="predicted"/>
<protein>
    <submittedName>
        <fullName evidence="8">Cation channel sperm-associated protein 1</fullName>
    </submittedName>
</protein>
<accession>A0A1Q9DMV0</accession>
<evidence type="ECO:0000256" key="3">
    <source>
        <dbReference type="ARBA" id="ARBA00022989"/>
    </source>
</evidence>
<evidence type="ECO:0000256" key="2">
    <source>
        <dbReference type="ARBA" id="ARBA00022692"/>
    </source>
</evidence>
<reference evidence="8 9" key="1">
    <citation type="submission" date="2016-02" db="EMBL/GenBank/DDBJ databases">
        <title>Genome analysis of coral dinoflagellate symbionts highlights evolutionary adaptations to a symbiotic lifestyle.</title>
        <authorList>
            <person name="Aranda M."/>
            <person name="Li Y."/>
            <person name="Liew Y.J."/>
            <person name="Baumgarten S."/>
            <person name="Simakov O."/>
            <person name="Wilson M."/>
            <person name="Piel J."/>
            <person name="Ashoor H."/>
            <person name="Bougouffa S."/>
            <person name="Bajic V.B."/>
            <person name="Ryu T."/>
            <person name="Ravasi T."/>
            <person name="Bayer T."/>
            <person name="Micklem G."/>
            <person name="Kim H."/>
            <person name="Bhak J."/>
            <person name="Lajeunesse T.C."/>
            <person name="Voolstra C.R."/>
        </authorList>
    </citation>
    <scope>NUCLEOTIDE SEQUENCE [LARGE SCALE GENOMIC DNA]</scope>
    <source>
        <strain evidence="8 9">CCMP2467</strain>
    </source>
</reference>
<dbReference type="GO" id="GO:0005248">
    <property type="term" value="F:voltage-gated sodium channel activity"/>
    <property type="evidence" value="ECO:0007669"/>
    <property type="project" value="TreeGrafter"/>
</dbReference>
<keyword evidence="2 6" id="KW-0812">Transmembrane</keyword>
<dbReference type="Gene3D" id="1.20.120.350">
    <property type="entry name" value="Voltage-gated potassium channels. Chain C"/>
    <property type="match status" value="2"/>
</dbReference>
<feature type="domain" description="Ion transport" evidence="7">
    <location>
        <begin position="761"/>
        <end position="1041"/>
    </location>
</feature>
<feature type="transmembrane region" description="Helical" evidence="6">
    <location>
        <begin position="381"/>
        <end position="406"/>
    </location>
</feature>
<feature type="transmembrane region" description="Helical" evidence="6">
    <location>
        <begin position="308"/>
        <end position="326"/>
    </location>
</feature>
<keyword evidence="9" id="KW-1185">Reference proteome</keyword>
<evidence type="ECO:0000313" key="8">
    <source>
        <dbReference type="EMBL" id="OLP96507.1"/>
    </source>
</evidence>
<dbReference type="InterPro" id="IPR005821">
    <property type="entry name" value="Ion_trans_dom"/>
</dbReference>
<feature type="transmembrane region" description="Helical" evidence="6">
    <location>
        <begin position="427"/>
        <end position="455"/>
    </location>
</feature>
<dbReference type="GO" id="GO:0001518">
    <property type="term" value="C:voltage-gated sodium channel complex"/>
    <property type="evidence" value="ECO:0007669"/>
    <property type="project" value="TreeGrafter"/>
</dbReference>
<gene>
    <name evidence="8" type="primary">Catsper1</name>
    <name evidence="8" type="ORF">AK812_SmicGene21253</name>
</gene>
<feature type="transmembrane region" description="Helical" evidence="6">
    <location>
        <begin position="787"/>
        <end position="805"/>
    </location>
</feature>
<feature type="transmembrane region" description="Helical" evidence="6">
    <location>
        <begin position="875"/>
        <end position="895"/>
    </location>
</feature>
<dbReference type="OrthoDB" id="419097at2759"/>
<feature type="region of interest" description="Disordered" evidence="5">
    <location>
        <begin position="1"/>
        <end position="45"/>
    </location>
</feature>
<feature type="transmembrane region" description="Helical" evidence="6">
    <location>
        <begin position="946"/>
        <end position="968"/>
    </location>
</feature>
<evidence type="ECO:0000256" key="4">
    <source>
        <dbReference type="ARBA" id="ARBA00023136"/>
    </source>
</evidence>
<dbReference type="Proteomes" id="UP000186817">
    <property type="component" value="Unassembled WGS sequence"/>
</dbReference>
<feature type="domain" description="Ion transport" evidence="7">
    <location>
        <begin position="311"/>
        <end position="548"/>
    </location>
</feature>
<dbReference type="PANTHER" id="PTHR10037">
    <property type="entry name" value="VOLTAGE-GATED CATION CHANNEL CALCIUM AND SODIUM"/>
    <property type="match status" value="1"/>
</dbReference>
<keyword evidence="3 6" id="KW-1133">Transmembrane helix</keyword>
<comment type="caution">
    <text evidence="8">The sequence shown here is derived from an EMBL/GenBank/DDBJ whole genome shotgun (WGS) entry which is preliminary data.</text>
</comment>
<evidence type="ECO:0000256" key="6">
    <source>
        <dbReference type="SAM" id="Phobius"/>
    </source>
</evidence>